<dbReference type="Pfam" id="PF00465">
    <property type="entry name" value="Fe-ADH"/>
    <property type="match status" value="1"/>
</dbReference>
<dbReference type="AlphaFoldDB" id="A0A1J5T0X9"/>
<dbReference type="Gene3D" id="1.20.1090.10">
    <property type="entry name" value="Dehydroquinate synthase-like - alpha domain"/>
    <property type="match status" value="1"/>
</dbReference>
<organism evidence="6">
    <name type="scientific">mine drainage metagenome</name>
    <dbReference type="NCBI Taxonomy" id="410659"/>
    <lineage>
        <taxon>unclassified sequences</taxon>
        <taxon>metagenomes</taxon>
        <taxon>ecological metagenomes</taxon>
    </lineage>
</organism>
<evidence type="ECO:0000256" key="2">
    <source>
        <dbReference type="ARBA" id="ARBA00023002"/>
    </source>
</evidence>
<keyword evidence="3" id="KW-0520">NAD</keyword>
<dbReference type="SUPFAM" id="SSF56796">
    <property type="entry name" value="Dehydroquinate synthase-like"/>
    <property type="match status" value="1"/>
</dbReference>
<reference evidence="6" key="1">
    <citation type="submission" date="2016-10" db="EMBL/GenBank/DDBJ databases">
        <title>Sequence of Gallionella enrichment culture.</title>
        <authorList>
            <person name="Poehlein A."/>
            <person name="Muehling M."/>
            <person name="Daniel R."/>
        </authorList>
    </citation>
    <scope>NUCLEOTIDE SEQUENCE</scope>
</reference>
<sequence length="385" mass="39238">MSFDRTITLQQPPRITFGAGCAADAVATFIRERSLRRAFMVTSPSVRHHAAAMAASLASLGVEICWADGEPAEPTLAAAEALRDRVRAFAPDIVVAAGGGSVLDTAKVAAALHDKPGPISDYFGLNLVPARRTALIAVPTTAGTGSEVSPNSILLDEASSTKKAVISPALVPDAAVVDPVLTLTLPPALTATTGIDALTHCLEVYANLSAHAATDANALEGVRLIAANLPRAVSNGSDVAARSAVALGSLYGGLGLGPVNTAAVHALAYPLGGEHHLSHGTSIALLLSHVARFNAPAMPGRHAALSVALGADARASVEEAASECADRLDALLRACDAPRGLGSCGIPRDALPGLADAALGVTRLLKNNPRPVTREDALRIYSAAF</sequence>
<dbReference type="FunFam" id="3.40.50.1970:FF:000003">
    <property type="entry name" value="Alcohol dehydrogenase, iron-containing"/>
    <property type="match status" value="1"/>
</dbReference>
<proteinExistence type="inferred from homology"/>
<dbReference type="GO" id="GO:0004022">
    <property type="term" value="F:alcohol dehydrogenase (NAD+) activity"/>
    <property type="evidence" value="ECO:0007669"/>
    <property type="project" value="UniProtKB-EC"/>
</dbReference>
<dbReference type="PANTHER" id="PTHR11496">
    <property type="entry name" value="ALCOHOL DEHYDROGENASE"/>
    <property type="match status" value="1"/>
</dbReference>
<dbReference type="InterPro" id="IPR018211">
    <property type="entry name" value="ADH_Fe_CS"/>
</dbReference>
<accession>A0A1J5T0X9</accession>
<comment type="similarity">
    <text evidence="1">Belongs to the iron-containing alcohol dehydrogenase family.</text>
</comment>
<dbReference type="InterPro" id="IPR001670">
    <property type="entry name" value="ADH_Fe/GldA"/>
</dbReference>
<comment type="caution">
    <text evidence="6">The sequence shown here is derived from an EMBL/GenBank/DDBJ whole genome shotgun (WGS) entry which is preliminary data.</text>
</comment>
<dbReference type="EC" id="1.1.1.1" evidence="6"/>
<feature type="domain" description="Fe-containing alcohol dehydrogenase-like C-terminal" evidence="5">
    <location>
        <begin position="190"/>
        <end position="385"/>
    </location>
</feature>
<dbReference type="EMBL" id="MLJW01000037">
    <property type="protein sequence ID" value="OIR07508.1"/>
    <property type="molecule type" value="Genomic_DNA"/>
</dbReference>
<dbReference type="GO" id="GO:0046872">
    <property type="term" value="F:metal ion binding"/>
    <property type="evidence" value="ECO:0007669"/>
    <property type="project" value="InterPro"/>
</dbReference>
<protein>
    <submittedName>
        <fullName evidence="6">Alcohol dehydrogenase 2</fullName>
        <ecNumber evidence="6">1.1.1.1</ecNumber>
    </submittedName>
</protein>
<dbReference type="InterPro" id="IPR056798">
    <property type="entry name" value="ADH_Fe_C"/>
</dbReference>
<evidence type="ECO:0000256" key="3">
    <source>
        <dbReference type="ARBA" id="ARBA00023027"/>
    </source>
</evidence>
<dbReference type="InterPro" id="IPR039697">
    <property type="entry name" value="Alcohol_dehydrogenase_Fe"/>
</dbReference>
<keyword evidence="2 6" id="KW-0560">Oxidoreductase</keyword>
<dbReference type="Pfam" id="PF25137">
    <property type="entry name" value="ADH_Fe_C"/>
    <property type="match status" value="1"/>
</dbReference>
<dbReference type="PANTHER" id="PTHR11496:SF102">
    <property type="entry name" value="ALCOHOL DEHYDROGENASE 4"/>
    <property type="match status" value="1"/>
</dbReference>
<evidence type="ECO:0000256" key="1">
    <source>
        <dbReference type="ARBA" id="ARBA00007358"/>
    </source>
</evidence>
<feature type="domain" description="Alcohol dehydrogenase iron-type/glycerol dehydrogenase GldA" evidence="4">
    <location>
        <begin position="12"/>
        <end position="179"/>
    </location>
</feature>
<gene>
    <name evidence="6" type="primary">adhB_4</name>
    <name evidence="6" type="ORF">GALL_104670</name>
</gene>
<evidence type="ECO:0000313" key="6">
    <source>
        <dbReference type="EMBL" id="OIR07508.1"/>
    </source>
</evidence>
<name>A0A1J5T0X9_9ZZZZ</name>
<evidence type="ECO:0000259" key="4">
    <source>
        <dbReference type="Pfam" id="PF00465"/>
    </source>
</evidence>
<dbReference type="PROSITE" id="PS00913">
    <property type="entry name" value="ADH_IRON_1"/>
    <property type="match status" value="1"/>
</dbReference>
<dbReference type="Gene3D" id="3.40.50.1970">
    <property type="match status" value="1"/>
</dbReference>
<evidence type="ECO:0000259" key="5">
    <source>
        <dbReference type="Pfam" id="PF25137"/>
    </source>
</evidence>
<dbReference type="CDD" id="cd08551">
    <property type="entry name" value="Fe-ADH"/>
    <property type="match status" value="1"/>
</dbReference>